<sequence>MSMEAQQILSRFCPKPSSVPSIPIVKQQFSPKFPLLPSSSLYTSSQSQNLNVPSGASHPISIVHKEVCSSSWKRIWCSSSSSSSSSSTAEPKEGHEVRAQITVRRKKLAVFVSGGGSNFRAIHEASKRGSLHGDVLVLVTNKSDCGGAEYARNNGIPVILYHISKDESNPSDLVDTLRKFEVDFILLAGYLKLIPVELIRAYKRSIFNIHPSLLPAFGGKGFYGMKVHKAVIASGARFSGPTIHFVDEHYDTGRILAQRVVPVLANDTVEELAARVLKEEHQLYVEVVEALCEERVVWRQDGVPLIQSKENPNEFR</sequence>
<reference evidence="15 16" key="1">
    <citation type="submission" date="2018-09" db="EMBL/GenBank/DDBJ databases">
        <title>A high-quality reference genome of wild soybean provides a powerful tool to mine soybean genomes.</title>
        <authorList>
            <person name="Xie M."/>
            <person name="Chung C.Y.L."/>
            <person name="Li M.-W."/>
            <person name="Wong F.-L."/>
            <person name="Chan T.-F."/>
            <person name="Lam H.-M."/>
        </authorList>
    </citation>
    <scope>NUCLEOTIDE SEQUENCE [LARGE SCALE GENOMIC DNA]</scope>
    <source>
        <strain evidence="16">cv. W05</strain>
        <tissue evidence="15">Hypocotyl of etiolated seedlings</tissue>
    </source>
</reference>
<evidence type="ECO:0000256" key="10">
    <source>
        <dbReference type="ARBA" id="ARBA00041324"/>
    </source>
</evidence>
<dbReference type="Pfam" id="PF00551">
    <property type="entry name" value="Formyl_trans_N"/>
    <property type="match status" value="1"/>
</dbReference>
<keyword evidence="8" id="KW-0809">Transit peptide</keyword>
<keyword evidence="4" id="KW-0150">Chloroplast</keyword>
<dbReference type="PANTHER" id="PTHR43369">
    <property type="entry name" value="PHOSPHORIBOSYLGLYCINAMIDE FORMYLTRANSFERASE"/>
    <property type="match status" value="1"/>
</dbReference>
<dbReference type="SUPFAM" id="SSF53328">
    <property type="entry name" value="Formyltransferase"/>
    <property type="match status" value="1"/>
</dbReference>
<evidence type="ECO:0000313" key="15">
    <source>
        <dbReference type="EMBL" id="RZB47480.1"/>
    </source>
</evidence>
<evidence type="ECO:0000256" key="6">
    <source>
        <dbReference type="ARBA" id="ARBA00022679"/>
    </source>
</evidence>
<dbReference type="GO" id="GO:0009507">
    <property type="term" value="C:chloroplast"/>
    <property type="evidence" value="ECO:0007669"/>
    <property type="project" value="UniProtKB-SubCell"/>
</dbReference>
<dbReference type="EMBL" id="QZWG01000019">
    <property type="protein sequence ID" value="RZB47481.1"/>
    <property type="molecule type" value="Genomic_DNA"/>
</dbReference>
<dbReference type="GO" id="GO:0006189">
    <property type="term" value="P:'de novo' IMP biosynthetic process"/>
    <property type="evidence" value="ECO:0007669"/>
    <property type="project" value="UniProtKB-UniPathway"/>
</dbReference>
<comment type="caution">
    <text evidence="15">The sequence shown here is derived from an EMBL/GenBank/DDBJ whole genome shotgun (WGS) entry which is preliminary data.</text>
</comment>
<dbReference type="PANTHER" id="PTHR43369:SF2">
    <property type="entry name" value="PHOSPHORIBOSYLGLYCINAMIDE FORMYLTRANSFERASE"/>
    <property type="match status" value="1"/>
</dbReference>
<proteinExistence type="inferred from homology"/>
<accession>A0A445FF96</accession>
<evidence type="ECO:0000256" key="2">
    <source>
        <dbReference type="ARBA" id="ARBA00005054"/>
    </source>
</evidence>
<dbReference type="FunFam" id="3.40.50.170:FF:000011">
    <property type="entry name" value="phosphoribosylglycinamide formyltransferase, chloroplastic"/>
    <property type="match status" value="1"/>
</dbReference>
<gene>
    <name evidence="15" type="ORF">D0Y65_051199</name>
</gene>
<dbReference type="UniPathway" id="UPA00074">
    <property type="reaction ID" value="UER00126"/>
</dbReference>
<evidence type="ECO:0000259" key="14">
    <source>
        <dbReference type="Pfam" id="PF00551"/>
    </source>
</evidence>
<evidence type="ECO:0000256" key="4">
    <source>
        <dbReference type="ARBA" id="ARBA00022528"/>
    </source>
</evidence>
<dbReference type="GO" id="GO:0004644">
    <property type="term" value="F:phosphoribosylglycinamide formyltransferase activity"/>
    <property type="evidence" value="ECO:0007669"/>
    <property type="project" value="UniProtKB-EC"/>
</dbReference>
<dbReference type="InterPro" id="IPR004607">
    <property type="entry name" value="GART"/>
</dbReference>
<evidence type="ECO:0000256" key="12">
    <source>
        <dbReference type="ARBA" id="ARBA00047664"/>
    </source>
</evidence>
<dbReference type="Gene3D" id="3.40.50.170">
    <property type="entry name" value="Formyl transferase, N-terminal domain"/>
    <property type="match status" value="1"/>
</dbReference>
<protein>
    <recommendedName>
        <fullName evidence="13">Phosphoribosylglycinamide formyltransferase, chloroplastic</fullName>
        <ecNumber evidence="3">2.1.2.2</ecNumber>
    </recommendedName>
    <alternativeName>
        <fullName evidence="11">5'-phosphoribosylglycinamide transformylase</fullName>
    </alternativeName>
    <alternativeName>
        <fullName evidence="10">GAR transformylase</fullName>
    </alternativeName>
</protein>
<dbReference type="InterPro" id="IPR001555">
    <property type="entry name" value="GART_AS"/>
</dbReference>
<evidence type="ECO:0000313" key="16">
    <source>
        <dbReference type="Proteomes" id="UP000289340"/>
    </source>
</evidence>
<dbReference type="Proteomes" id="UP000289340">
    <property type="component" value="Chromosome 19"/>
</dbReference>
<dbReference type="AlphaFoldDB" id="A0A445FF96"/>
<evidence type="ECO:0000256" key="3">
    <source>
        <dbReference type="ARBA" id="ARBA00012254"/>
    </source>
</evidence>
<dbReference type="InterPro" id="IPR036477">
    <property type="entry name" value="Formyl_transf_N_sf"/>
</dbReference>
<keyword evidence="6 15" id="KW-0808">Transferase</keyword>
<dbReference type="EMBL" id="QZWG01000019">
    <property type="protein sequence ID" value="RZB47480.1"/>
    <property type="molecule type" value="Genomic_DNA"/>
</dbReference>
<dbReference type="PROSITE" id="PS00373">
    <property type="entry name" value="GART"/>
    <property type="match status" value="1"/>
</dbReference>
<keyword evidence="7" id="KW-0658">Purine biosynthesis</keyword>
<dbReference type="EC" id="2.1.2.2" evidence="3"/>
<evidence type="ECO:0000256" key="13">
    <source>
        <dbReference type="ARBA" id="ARBA00073488"/>
    </source>
</evidence>
<dbReference type="HAMAP" id="MF_01930">
    <property type="entry name" value="PurN"/>
    <property type="match status" value="1"/>
</dbReference>
<dbReference type="Gramene" id="XM_028362197.1">
    <property type="protein sequence ID" value="XP_028217998.1"/>
    <property type="gene ID" value="LOC114399970"/>
</dbReference>
<evidence type="ECO:0000256" key="11">
    <source>
        <dbReference type="ARBA" id="ARBA00041682"/>
    </source>
</evidence>
<keyword evidence="5" id="KW-0934">Plastid</keyword>
<evidence type="ECO:0000256" key="1">
    <source>
        <dbReference type="ARBA" id="ARBA00004229"/>
    </source>
</evidence>
<dbReference type="NCBIfam" id="TIGR00639">
    <property type="entry name" value="PurN"/>
    <property type="match status" value="1"/>
</dbReference>
<evidence type="ECO:0000256" key="8">
    <source>
        <dbReference type="ARBA" id="ARBA00022946"/>
    </source>
</evidence>
<comment type="pathway">
    <text evidence="2">Purine metabolism; IMP biosynthesis via de novo pathway; N(2)-formyl-N(1)-(5-phospho-D-ribosyl)glycinamide from N(1)-(5-phospho-D-ribosyl)glycinamide (10-formyl THF route): step 1/1.</text>
</comment>
<comment type="subcellular location">
    <subcellularLocation>
        <location evidence="1">Plastid</location>
        <location evidence="1">Chloroplast</location>
    </subcellularLocation>
</comment>
<feature type="domain" description="Formyl transferase N-terminal" evidence="14">
    <location>
        <begin position="106"/>
        <end position="288"/>
    </location>
</feature>
<comment type="similarity">
    <text evidence="9">Belongs to the GART family.</text>
</comment>
<comment type="catalytic activity">
    <reaction evidence="12">
        <text>N(1)-(5-phospho-beta-D-ribosyl)glycinamide + (6R)-10-formyltetrahydrofolate = N(2)-formyl-N(1)-(5-phospho-beta-D-ribosyl)glycinamide + (6S)-5,6,7,8-tetrahydrofolate + H(+)</text>
        <dbReference type="Rhea" id="RHEA:15053"/>
        <dbReference type="ChEBI" id="CHEBI:15378"/>
        <dbReference type="ChEBI" id="CHEBI:57453"/>
        <dbReference type="ChEBI" id="CHEBI:143788"/>
        <dbReference type="ChEBI" id="CHEBI:147286"/>
        <dbReference type="ChEBI" id="CHEBI:195366"/>
        <dbReference type="EC" id="2.1.2.2"/>
    </reaction>
</comment>
<evidence type="ECO:0000256" key="5">
    <source>
        <dbReference type="ARBA" id="ARBA00022640"/>
    </source>
</evidence>
<dbReference type="CDD" id="cd08645">
    <property type="entry name" value="FMT_core_GART"/>
    <property type="match status" value="1"/>
</dbReference>
<evidence type="ECO:0000256" key="7">
    <source>
        <dbReference type="ARBA" id="ARBA00022755"/>
    </source>
</evidence>
<dbReference type="InterPro" id="IPR002376">
    <property type="entry name" value="Formyl_transf_N"/>
</dbReference>
<evidence type="ECO:0000256" key="9">
    <source>
        <dbReference type="ARBA" id="ARBA00038440"/>
    </source>
</evidence>
<organism evidence="15 16">
    <name type="scientific">Glycine soja</name>
    <name type="common">Wild soybean</name>
    <dbReference type="NCBI Taxonomy" id="3848"/>
    <lineage>
        <taxon>Eukaryota</taxon>
        <taxon>Viridiplantae</taxon>
        <taxon>Streptophyta</taxon>
        <taxon>Embryophyta</taxon>
        <taxon>Tracheophyta</taxon>
        <taxon>Spermatophyta</taxon>
        <taxon>Magnoliopsida</taxon>
        <taxon>eudicotyledons</taxon>
        <taxon>Gunneridae</taxon>
        <taxon>Pentapetalae</taxon>
        <taxon>rosids</taxon>
        <taxon>fabids</taxon>
        <taxon>Fabales</taxon>
        <taxon>Fabaceae</taxon>
        <taxon>Papilionoideae</taxon>
        <taxon>50 kb inversion clade</taxon>
        <taxon>NPAAA clade</taxon>
        <taxon>indigoferoid/millettioid clade</taxon>
        <taxon>Phaseoleae</taxon>
        <taxon>Glycine</taxon>
        <taxon>Glycine subgen. Soja</taxon>
    </lineage>
</organism>
<name>A0A445FF96_GLYSO</name>
<dbReference type="PIRSF" id="PIRSF036480">
    <property type="entry name" value="FormyFH4_hydr"/>
    <property type="match status" value="1"/>
</dbReference>
<keyword evidence="16" id="KW-1185">Reference proteome</keyword>